<dbReference type="Gene3D" id="3.20.20.80">
    <property type="entry name" value="Glycosidases"/>
    <property type="match status" value="1"/>
</dbReference>
<dbReference type="GeneID" id="87921531"/>
<dbReference type="Proteomes" id="UP001273209">
    <property type="component" value="Unassembled WGS sequence"/>
</dbReference>
<keyword evidence="2" id="KW-0732">Signal</keyword>
<name>A0AAE1IBZ3_9HYPO</name>
<dbReference type="SUPFAM" id="SSF49764">
    <property type="entry name" value="HSP20-like chaperones"/>
    <property type="match status" value="1"/>
</dbReference>
<reference evidence="3" key="1">
    <citation type="submission" date="2023-11" db="EMBL/GenBank/DDBJ databases">
        <title>The genome sequences of three competitors of mushroom-forming fungi.</title>
        <authorList>
            <person name="Beijen E."/>
            <person name="Ohm R.A."/>
        </authorList>
    </citation>
    <scope>NUCLEOTIDE SEQUENCE</scope>
    <source>
        <strain evidence="3">CBS 100526</strain>
    </source>
</reference>
<feature type="chain" id="PRO_5042039882" evidence="2">
    <location>
        <begin position="20"/>
        <end position="576"/>
    </location>
</feature>
<feature type="region of interest" description="Disordered" evidence="1">
    <location>
        <begin position="528"/>
        <end position="576"/>
    </location>
</feature>
<feature type="compositionally biased region" description="Basic and acidic residues" evidence="1">
    <location>
        <begin position="476"/>
        <end position="489"/>
    </location>
</feature>
<evidence type="ECO:0000313" key="4">
    <source>
        <dbReference type="Proteomes" id="UP001273209"/>
    </source>
</evidence>
<gene>
    <name evidence="3" type="ORF">Triagg1_6946</name>
</gene>
<keyword evidence="4" id="KW-1185">Reference proteome</keyword>
<accession>A0AAE1IBZ3</accession>
<dbReference type="Pfam" id="PF03659">
    <property type="entry name" value="Glyco_hydro_71"/>
    <property type="match status" value="1"/>
</dbReference>
<feature type="signal peptide" evidence="2">
    <location>
        <begin position="1"/>
        <end position="19"/>
    </location>
</feature>
<feature type="region of interest" description="Disordered" evidence="1">
    <location>
        <begin position="467"/>
        <end position="489"/>
    </location>
</feature>
<evidence type="ECO:0000256" key="2">
    <source>
        <dbReference type="SAM" id="SignalP"/>
    </source>
</evidence>
<evidence type="ECO:0000256" key="1">
    <source>
        <dbReference type="SAM" id="MobiDB-lite"/>
    </source>
</evidence>
<dbReference type="InterPro" id="IPR005197">
    <property type="entry name" value="Glyco_hydro_71"/>
</dbReference>
<dbReference type="GO" id="GO:0051118">
    <property type="term" value="F:glucan endo-1,3-alpha-glucosidase activity"/>
    <property type="evidence" value="ECO:0007669"/>
    <property type="project" value="InterPro"/>
</dbReference>
<dbReference type="CDD" id="cd11577">
    <property type="entry name" value="GH71"/>
    <property type="match status" value="1"/>
</dbReference>
<comment type="caution">
    <text evidence="3">The sequence shown here is derived from an EMBL/GenBank/DDBJ whole genome shotgun (WGS) entry which is preliminary data.</text>
</comment>
<organism evidence="3 4">
    <name type="scientific">Trichoderma aggressivum f. europaeum</name>
    <dbReference type="NCBI Taxonomy" id="173218"/>
    <lineage>
        <taxon>Eukaryota</taxon>
        <taxon>Fungi</taxon>
        <taxon>Dikarya</taxon>
        <taxon>Ascomycota</taxon>
        <taxon>Pezizomycotina</taxon>
        <taxon>Sordariomycetes</taxon>
        <taxon>Hypocreomycetidae</taxon>
        <taxon>Hypocreales</taxon>
        <taxon>Hypocreaceae</taxon>
        <taxon>Trichoderma</taxon>
    </lineage>
</organism>
<dbReference type="AlphaFoldDB" id="A0AAE1IBZ3"/>
<dbReference type="RefSeq" id="XP_062754018.1">
    <property type="nucleotide sequence ID" value="XM_062901626.1"/>
</dbReference>
<protein>
    <submittedName>
        <fullName evidence="3">CAZyme family GH71</fullName>
    </submittedName>
</protein>
<dbReference type="Gene3D" id="2.60.40.790">
    <property type="match status" value="1"/>
</dbReference>
<sequence>MRLAAIALALLDLALQAQAQAVFAHVIVGNTYAYSQADWASDIRAAAAAGIDGFALNIGFLDTVSGTKPVIPALNNAYNAADAAGFKLFISFDYLAQGPWDAADVVNVLNQYNSHPSAYKWANTGKPVASTFEGPGNAGDWVSIKQQTNTFFIPDYSSQGPSGAASFAAVDGLFSFAAWPNGPNDMTISADQQYVQALNGKPYMMPVSPWFYTNLPAFDKNWLWRGDDLWHQRWQQVLEINPPLVEILTWNDYGESHYVGPLPPAAIQSQSLPTGSWYVENIPHNAWLNDLPYYIAQYKKQPLPNENHVTIWYRLNPGTACSADGTPCNTVTQGQTQFAPQQCDVDAIYFTAFVPSSATATVHVTIGNNAPVSVTAGAPGIFHSSVPFNGQTGAVSISVTASGGINIGPVACPAITTACNNGNVNWNAPLTATPSCKMAFAQRHFYTPETSFTPLFRLLEDFDNYSRPGNVQQQGRRSDLTHWQPKSDMRETDSAYELHGELPGMSKENVNVEFTDPQNMLISGKIERTYTSGTPPTGALEGTAMRGKIAEGSEGQTKPSSSEATTENATEDTAKY</sequence>
<evidence type="ECO:0000313" key="3">
    <source>
        <dbReference type="EMBL" id="KAK4069522.1"/>
    </source>
</evidence>
<proteinExistence type="predicted"/>
<dbReference type="InterPro" id="IPR008978">
    <property type="entry name" value="HSP20-like_chaperone"/>
</dbReference>
<dbReference type="EMBL" id="JAWRVG010000029">
    <property type="protein sequence ID" value="KAK4069522.1"/>
    <property type="molecule type" value="Genomic_DNA"/>
</dbReference>